<dbReference type="STRING" id="1818881.A3196_05350"/>
<dbReference type="AlphaFoldDB" id="A0A1E2UND2"/>
<protein>
    <submittedName>
        <fullName evidence="3">Glycosyl transferase</fullName>
    </submittedName>
</protein>
<evidence type="ECO:0000259" key="2">
    <source>
        <dbReference type="Pfam" id="PF13579"/>
    </source>
</evidence>
<feature type="domain" description="Glycosyltransferase subfamily 4-like N-terminal" evidence="2">
    <location>
        <begin position="21"/>
        <end position="178"/>
    </location>
</feature>
<accession>A0A1E2UND2</accession>
<dbReference type="PANTHER" id="PTHR12526">
    <property type="entry name" value="GLYCOSYLTRANSFERASE"/>
    <property type="match status" value="1"/>
</dbReference>
<dbReference type="Pfam" id="PF13579">
    <property type="entry name" value="Glyco_trans_4_4"/>
    <property type="match status" value="1"/>
</dbReference>
<organism evidence="3 4">
    <name type="scientific">Candidatus Thiodiazotropha endoloripes</name>
    <dbReference type="NCBI Taxonomy" id="1818881"/>
    <lineage>
        <taxon>Bacteria</taxon>
        <taxon>Pseudomonadati</taxon>
        <taxon>Pseudomonadota</taxon>
        <taxon>Gammaproteobacteria</taxon>
        <taxon>Chromatiales</taxon>
        <taxon>Sedimenticolaceae</taxon>
        <taxon>Candidatus Thiodiazotropha</taxon>
    </lineage>
</organism>
<proteinExistence type="predicted"/>
<feature type="domain" description="Glycosyl transferase family 1" evidence="1">
    <location>
        <begin position="200"/>
        <end position="354"/>
    </location>
</feature>
<dbReference type="Proteomes" id="UP000094849">
    <property type="component" value="Unassembled WGS sequence"/>
</dbReference>
<dbReference type="GO" id="GO:0016757">
    <property type="term" value="F:glycosyltransferase activity"/>
    <property type="evidence" value="ECO:0007669"/>
    <property type="project" value="InterPro"/>
</dbReference>
<keyword evidence="3" id="KW-0808">Transferase</keyword>
<evidence type="ECO:0000313" key="3">
    <source>
        <dbReference type="EMBL" id="ODB96237.1"/>
    </source>
</evidence>
<dbReference type="EMBL" id="LVJZ01000003">
    <property type="protein sequence ID" value="ODB96237.1"/>
    <property type="molecule type" value="Genomic_DNA"/>
</dbReference>
<dbReference type="CDD" id="cd03811">
    <property type="entry name" value="GT4_GT28_WabH-like"/>
    <property type="match status" value="1"/>
</dbReference>
<dbReference type="Gene3D" id="3.40.50.2000">
    <property type="entry name" value="Glycogen Phosphorylase B"/>
    <property type="match status" value="2"/>
</dbReference>
<keyword evidence="4" id="KW-1185">Reference proteome</keyword>
<dbReference type="RefSeq" id="WP_069019545.1">
    <property type="nucleotide sequence ID" value="NZ_LVJY01000003.1"/>
</dbReference>
<dbReference type="GO" id="GO:1901135">
    <property type="term" value="P:carbohydrate derivative metabolic process"/>
    <property type="evidence" value="ECO:0007669"/>
    <property type="project" value="UniProtKB-ARBA"/>
</dbReference>
<dbReference type="InterPro" id="IPR001296">
    <property type="entry name" value="Glyco_trans_1"/>
</dbReference>
<dbReference type="OrthoDB" id="9792269at2"/>
<evidence type="ECO:0000313" key="4">
    <source>
        <dbReference type="Proteomes" id="UP000094849"/>
    </source>
</evidence>
<dbReference type="Pfam" id="PF00534">
    <property type="entry name" value="Glycos_transf_1"/>
    <property type="match status" value="1"/>
</dbReference>
<name>A0A1E2UND2_9GAMM</name>
<dbReference type="SUPFAM" id="SSF53756">
    <property type="entry name" value="UDP-Glycosyltransferase/glycogen phosphorylase"/>
    <property type="match status" value="1"/>
</dbReference>
<gene>
    <name evidence="3" type="ORF">A3196_05350</name>
</gene>
<comment type="caution">
    <text evidence="3">The sequence shown here is derived from an EMBL/GenBank/DDBJ whole genome shotgun (WGS) entry which is preliminary data.</text>
</comment>
<dbReference type="InterPro" id="IPR028098">
    <property type="entry name" value="Glyco_trans_4-like_N"/>
</dbReference>
<reference evidence="3 4" key="1">
    <citation type="submission" date="2016-03" db="EMBL/GenBank/DDBJ databases">
        <title>Chemosynthetic sulphur-oxidizing symbionts of marine invertebrate animals are capable of nitrogen fixation.</title>
        <authorList>
            <person name="Petersen J.M."/>
            <person name="Kemper A."/>
            <person name="Gruber-Vodicka H."/>
            <person name="Cardini U."/>
            <person name="Geest Mvander."/>
            <person name="Kleiner M."/>
            <person name="Bulgheresi S."/>
            <person name="Fussmann M."/>
            <person name="Herbold C."/>
            <person name="Seah B.K.B."/>
            <person name="Antony C.Paul."/>
            <person name="Liu D."/>
            <person name="Belitz A."/>
            <person name="Weber M."/>
        </authorList>
    </citation>
    <scope>NUCLEOTIDE SEQUENCE [LARGE SCALE GENOMIC DNA]</scope>
    <source>
        <strain evidence="3">G_D</strain>
    </source>
</reference>
<sequence length="371" mass="40328">MSDSKVLPPDLAVLVSLSGEGGVERMVLNLVNAIAEQGTRVDLLLIKTSSKHLDALHPQVNRIDLGSKHTATSLWPLRRYLKQAKPAALLAAKDRAGRMAVIARALAGSDKTRLLMRLGTNLTAALAHKSPWRMRLRRLPIRLLYPHIDRIIAVSEGVRQDTLAVSGVDPQKVSVVRNPVITPQLQTAAQAPVPHPWLEDSGIPVILGAGRLTLQKDFHTLIKAFAQLRERRPCRLIILGDGRQKAPLLELAESLGVTADLAFPGFTSNPYAYMKRAQLFVLSSRWEGSPNVLTEAMALGVPVVSTDCPSGPNEILDQGRIAPLVPVGDHLALAEAMGQVLDSPPQSEQLREAVAEYRAEISATHYLKLIG</sequence>
<evidence type="ECO:0000259" key="1">
    <source>
        <dbReference type="Pfam" id="PF00534"/>
    </source>
</evidence>